<reference evidence="1" key="1">
    <citation type="submission" date="2020-08" db="EMBL/GenBank/DDBJ databases">
        <title>Plant Genome Project.</title>
        <authorList>
            <person name="Zhang R.-G."/>
        </authorList>
    </citation>
    <scope>NUCLEOTIDE SEQUENCE</scope>
    <source>
        <strain evidence="1">WSP0</strain>
        <tissue evidence="1">Leaf</tissue>
    </source>
</reference>
<evidence type="ECO:0008006" key="3">
    <source>
        <dbReference type="Google" id="ProtNLM"/>
    </source>
</evidence>
<evidence type="ECO:0000313" key="2">
    <source>
        <dbReference type="Proteomes" id="UP000823749"/>
    </source>
</evidence>
<keyword evidence="2" id="KW-1185">Reference proteome</keyword>
<evidence type="ECO:0000313" key="1">
    <source>
        <dbReference type="EMBL" id="KAG5554615.1"/>
    </source>
</evidence>
<dbReference type="SUPFAM" id="SSF48239">
    <property type="entry name" value="Terpenoid cyclases/Protein prenyltransferases"/>
    <property type="match status" value="1"/>
</dbReference>
<gene>
    <name evidence="1" type="ORF">RHGRI_012246</name>
</gene>
<dbReference type="Proteomes" id="UP000823749">
    <property type="component" value="Chromosome 4"/>
</dbReference>
<proteinExistence type="predicted"/>
<dbReference type="AlphaFoldDB" id="A0AAV6KQC7"/>
<dbReference type="InterPro" id="IPR008930">
    <property type="entry name" value="Terpenoid_cyclase/PrenylTrfase"/>
</dbReference>
<accession>A0AAV6KQC7</accession>
<protein>
    <recommendedName>
        <fullName evidence="3">Squalene cyclase N-terminal domain-containing protein</fullName>
    </recommendedName>
</protein>
<name>A0AAV6KQC7_9ERIC</name>
<sequence>MGRTCLAPTISSVDNFGSSIPTLGRRKSERKWNKLESTTRKTTEEVQPVGLGLVAIFLRECRQVQTMNTVQMRFGPEEDVNYEGLTTALRKAVRLQCAIQASDGHWPAEHSGPMFLTPALVSFVRTCVY</sequence>
<organism evidence="1 2">
    <name type="scientific">Rhododendron griersonianum</name>
    <dbReference type="NCBI Taxonomy" id="479676"/>
    <lineage>
        <taxon>Eukaryota</taxon>
        <taxon>Viridiplantae</taxon>
        <taxon>Streptophyta</taxon>
        <taxon>Embryophyta</taxon>
        <taxon>Tracheophyta</taxon>
        <taxon>Spermatophyta</taxon>
        <taxon>Magnoliopsida</taxon>
        <taxon>eudicotyledons</taxon>
        <taxon>Gunneridae</taxon>
        <taxon>Pentapetalae</taxon>
        <taxon>asterids</taxon>
        <taxon>Ericales</taxon>
        <taxon>Ericaceae</taxon>
        <taxon>Ericoideae</taxon>
        <taxon>Rhodoreae</taxon>
        <taxon>Rhododendron</taxon>
    </lineage>
</organism>
<comment type="caution">
    <text evidence="1">The sequence shown here is derived from an EMBL/GenBank/DDBJ whole genome shotgun (WGS) entry which is preliminary data.</text>
</comment>
<dbReference type="EMBL" id="JACTNZ010000004">
    <property type="protein sequence ID" value="KAG5554615.1"/>
    <property type="molecule type" value="Genomic_DNA"/>
</dbReference>